<dbReference type="Pfam" id="PF12697">
    <property type="entry name" value="Abhydrolase_6"/>
    <property type="match status" value="1"/>
</dbReference>
<keyword evidence="3" id="KW-1185">Reference proteome</keyword>
<sequence length="299" mass="32767">MDYFVERGYPVVALSLRGTGGTFAGEGVKKVKIDEHATDIQAFLGQVDSLLATKKAKGSGNLSPFLLQIMDAINPSDFSSSNAETKPVLISHSFGGAVVMKYMEKYPSELSNLSGAITLCSVPPSGNGPMTIRFLSRSLVQSWKITAGFALKRCVENAELCRDLFFGGPKQIVQELKSDGSVEAKVVNDYGVSDDDIARFQTYFQRDTEATIDVSDFVKNVPSKLWDKECRAPFVDQLPPCLVVGATRDFLVDREGVDETAKYFGVKTTMVESPHDVMIGECWQNGADTIYEWLQSNGL</sequence>
<accession>A0AAD2FMZ8</accession>
<dbReference type="AlphaFoldDB" id="A0AAD2FMZ8"/>
<evidence type="ECO:0000313" key="3">
    <source>
        <dbReference type="Proteomes" id="UP001295423"/>
    </source>
</evidence>
<protein>
    <recommendedName>
        <fullName evidence="1">AB hydrolase-1 domain-containing protein</fullName>
    </recommendedName>
</protein>
<dbReference type="EMBL" id="CAKOGP040001714">
    <property type="protein sequence ID" value="CAJ1946762.1"/>
    <property type="molecule type" value="Genomic_DNA"/>
</dbReference>
<dbReference type="PANTHER" id="PTHR43194">
    <property type="entry name" value="HYDROLASE ALPHA/BETA FOLD FAMILY"/>
    <property type="match status" value="1"/>
</dbReference>
<proteinExistence type="predicted"/>
<reference evidence="2" key="1">
    <citation type="submission" date="2023-08" db="EMBL/GenBank/DDBJ databases">
        <authorList>
            <person name="Audoor S."/>
            <person name="Bilcke G."/>
        </authorList>
    </citation>
    <scope>NUCLEOTIDE SEQUENCE</scope>
</reference>
<dbReference type="InterPro" id="IPR029058">
    <property type="entry name" value="AB_hydrolase_fold"/>
</dbReference>
<dbReference type="Proteomes" id="UP001295423">
    <property type="component" value="Unassembled WGS sequence"/>
</dbReference>
<name>A0AAD2FMZ8_9STRA</name>
<dbReference type="Gene3D" id="3.40.50.1820">
    <property type="entry name" value="alpha/beta hydrolase"/>
    <property type="match status" value="1"/>
</dbReference>
<dbReference type="SUPFAM" id="SSF53474">
    <property type="entry name" value="alpha/beta-Hydrolases"/>
    <property type="match status" value="1"/>
</dbReference>
<evidence type="ECO:0000259" key="1">
    <source>
        <dbReference type="Pfam" id="PF12697"/>
    </source>
</evidence>
<organism evidence="2 3">
    <name type="scientific">Cylindrotheca closterium</name>
    <dbReference type="NCBI Taxonomy" id="2856"/>
    <lineage>
        <taxon>Eukaryota</taxon>
        <taxon>Sar</taxon>
        <taxon>Stramenopiles</taxon>
        <taxon>Ochrophyta</taxon>
        <taxon>Bacillariophyta</taxon>
        <taxon>Bacillariophyceae</taxon>
        <taxon>Bacillariophycidae</taxon>
        <taxon>Bacillariales</taxon>
        <taxon>Bacillariaceae</taxon>
        <taxon>Cylindrotheca</taxon>
    </lineage>
</organism>
<feature type="domain" description="AB hydrolase-1" evidence="1">
    <location>
        <begin position="6"/>
        <end position="275"/>
    </location>
</feature>
<dbReference type="PANTHER" id="PTHR43194:SF2">
    <property type="entry name" value="PEROXISOMAL MEMBRANE PROTEIN LPX1"/>
    <property type="match status" value="1"/>
</dbReference>
<dbReference type="InterPro" id="IPR050228">
    <property type="entry name" value="Carboxylesterase_BioH"/>
</dbReference>
<evidence type="ECO:0000313" key="2">
    <source>
        <dbReference type="EMBL" id="CAJ1946762.1"/>
    </source>
</evidence>
<comment type="caution">
    <text evidence="2">The sequence shown here is derived from an EMBL/GenBank/DDBJ whole genome shotgun (WGS) entry which is preliminary data.</text>
</comment>
<gene>
    <name evidence="2" type="ORF">CYCCA115_LOCUS10825</name>
</gene>
<dbReference type="InterPro" id="IPR000073">
    <property type="entry name" value="AB_hydrolase_1"/>
</dbReference>